<feature type="compositionally biased region" description="Basic residues" evidence="6">
    <location>
        <begin position="309"/>
        <end position="318"/>
    </location>
</feature>
<evidence type="ECO:0000256" key="5">
    <source>
        <dbReference type="ARBA" id="ARBA00023004"/>
    </source>
</evidence>
<dbReference type="InterPro" id="IPR006620">
    <property type="entry name" value="Pro_4_hyd_alph"/>
</dbReference>
<comment type="cofactor">
    <cofactor evidence="1">
        <name>L-ascorbate</name>
        <dbReference type="ChEBI" id="CHEBI:38290"/>
    </cofactor>
</comment>
<evidence type="ECO:0000256" key="6">
    <source>
        <dbReference type="SAM" id="MobiDB-lite"/>
    </source>
</evidence>
<reference evidence="8 9" key="1">
    <citation type="submission" date="2019-01" db="EMBL/GenBank/DDBJ databases">
        <title>Draft genome sequence of Psathyrella aberdarensis IHI B618.</title>
        <authorList>
            <person name="Buettner E."/>
            <person name="Kellner H."/>
        </authorList>
    </citation>
    <scope>NUCLEOTIDE SEQUENCE [LARGE SCALE GENOMIC DNA]</scope>
    <source>
        <strain evidence="8 9">IHI B618</strain>
    </source>
</reference>
<evidence type="ECO:0000256" key="3">
    <source>
        <dbReference type="ARBA" id="ARBA00022964"/>
    </source>
</evidence>
<dbReference type="Gene3D" id="2.60.120.620">
    <property type="entry name" value="q2cbj1_9rhob like domain"/>
    <property type="match status" value="1"/>
</dbReference>
<evidence type="ECO:0000259" key="7">
    <source>
        <dbReference type="SMART" id="SM00702"/>
    </source>
</evidence>
<keyword evidence="9" id="KW-1185">Reference proteome</keyword>
<dbReference type="GO" id="GO:0005783">
    <property type="term" value="C:endoplasmic reticulum"/>
    <property type="evidence" value="ECO:0007669"/>
    <property type="project" value="TreeGrafter"/>
</dbReference>
<protein>
    <recommendedName>
        <fullName evidence="7">Prolyl 4-hydroxylase alpha subunit domain-containing protein</fullName>
    </recommendedName>
</protein>
<dbReference type="EMBL" id="SDEE01000731">
    <property type="protein sequence ID" value="RXW14269.1"/>
    <property type="molecule type" value="Genomic_DNA"/>
</dbReference>
<evidence type="ECO:0000256" key="4">
    <source>
        <dbReference type="ARBA" id="ARBA00023002"/>
    </source>
</evidence>
<dbReference type="GO" id="GO:0004656">
    <property type="term" value="F:procollagen-proline 4-dioxygenase activity"/>
    <property type="evidence" value="ECO:0007669"/>
    <property type="project" value="TreeGrafter"/>
</dbReference>
<dbReference type="InterPro" id="IPR044862">
    <property type="entry name" value="Pro_4_hyd_alph_FE2OG_OXY"/>
</dbReference>
<dbReference type="GO" id="GO:0031418">
    <property type="term" value="F:L-ascorbic acid binding"/>
    <property type="evidence" value="ECO:0007669"/>
    <property type="project" value="InterPro"/>
</dbReference>
<evidence type="ECO:0000313" key="9">
    <source>
        <dbReference type="Proteomes" id="UP000290288"/>
    </source>
</evidence>
<dbReference type="SMART" id="SM00702">
    <property type="entry name" value="P4Hc"/>
    <property type="match status" value="1"/>
</dbReference>
<name>A0A4Q2D561_9AGAR</name>
<keyword evidence="3" id="KW-0223">Dioxygenase</keyword>
<gene>
    <name evidence="8" type="ORF">EST38_g11585</name>
</gene>
<dbReference type="PANTHER" id="PTHR10869:SF241">
    <property type="entry name" value="FE2OG DIOXYGENASE DOMAIN-CONTAINING PROTEIN"/>
    <property type="match status" value="1"/>
</dbReference>
<dbReference type="STRING" id="2316362.A0A4Q2D561"/>
<feature type="compositionally biased region" description="Acidic residues" evidence="6">
    <location>
        <begin position="268"/>
        <end position="277"/>
    </location>
</feature>
<keyword evidence="5" id="KW-0408">Iron</keyword>
<feature type="region of interest" description="Disordered" evidence="6">
    <location>
        <begin position="235"/>
        <end position="327"/>
    </location>
</feature>
<comment type="caution">
    <text evidence="8">The sequence shown here is derived from an EMBL/GenBank/DDBJ whole genome shotgun (WGS) entry which is preliminary data.</text>
</comment>
<dbReference type="Pfam" id="PF13640">
    <property type="entry name" value="2OG-FeII_Oxy_3"/>
    <property type="match status" value="1"/>
</dbReference>
<dbReference type="OrthoDB" id="69177at2759"/>
<sequence length="327" mass="36729">MKLNLEPRPNQEPAPVLDWSTTPLARKYNRSYAKVIDDLFSSEECDALIALAESDAEWAQAAFHYGLEAHQQFVDTDYRNSERILRFDHDAAAAIFQRILPHVQELIEIEPGSSWATIVSAPGRIKGTWKLVGLNERLSYLRYGPGHYFKEHCDGQLELPDGRKSRVTIQIYLGNDGVEGGATRFHDLRAKRAFDVLPKKGRVLIFQQRGLWHSGEDVVKGLKYTLRSDLMFRQSEEEAQPSKRRRAHASEESGAFEGSQEPGPASQADEDNPDSEQEAQPSKRPRTRATRTIKVSSDSKEDAPPSKSRQSRKSKGSKSRSGAVGKV</sequence>
<keyword evidence="2" id="KW-0479">Metal-binding</keyword>
<organism evidence="8 9">
    <name type="scientific">Candolleomyces aberdarensis</name>
    <dbReference type="NCBI Taxonomy" id="2316362"/>
    <lineage>
        <taxon>Eukaryota</taxon>
        <taxon>Fungi</taxon>
        <taxon>Dikarya</taxon>
        <taxon>Basidiomycota</taxon>
        <taxon>Agaricomycotina</taxon>
        <taxon>Agaricomycetes</taxon>
        <taxon>Agaricomycetidae</taxon>
        <taxon>Agaricales</taxon>
        <taxon>Agaricineae</taxon>
        <taxon>Psathyrellaceae</taxon>
        <taxon>Candolleomyces</taxon>
    </lineage>
</organism>
<dbReference type="PANTHER" id="PTHR10869">
    <property type="entry name" value="PROLYL 4-HYDROXYLASE ALPHA SUBUNIT"/>
    <property type="match status" value="1"/>
</dbReference>
<dbReference type="Proteomes" id="UP000290288">
    <property type="component" value="Unassembled WGS sequence"/>
</dbReference>
<dbReference type="GO" id="GO:0005506">
    <property type="term" value="F:iron ion binding"/>
    <property type="evidence" value="ECO:0007669"/>
    <property type="project" value="InterPro"/>
</dbReference>
<keyword evidence="4" id="KW-0560">Oxidoreductase</keyword>
<evidence type="ECO:0000313" key="8">
    <source>
        <dbReference type="EMBL" id="RXW14269.1"/>
    </source>
</evidence>
<evidence type="ECO:0000256" key="1">
    <source>
        <dbReference type="ARBA" id="ARBA00001961"/>
    </source>
</evidence>
<dbReference type="InterPro" id="IPR045054">
    <property type="entry name" value="P4HA-like"/>
</dbReference>
<proteinExistence type="predicted"/>
<feature type="domain" description="Prolyl 4-hydroxylase alpha subunit" evidence="7">
    <location>
        <begin position="31"/>
        <end position="231"/>
    </location>
</feature>
<dbReference type="AlphaFoldDB" id="A0A4Q2D561"/>
<evidence type="ECO:0000256" key="2">
    <source>
        <dbReference type="ARBA" id="ARBA00022723"/>
    </source>
</evidence>
<accession>A0A4Q2D561</accession>